<sequence>MHMTSVYTFSAGEAPVLITLPHAGQKLPDGLSERMTETGRVLPDTDWYMEALYDFASGLGVGVLRANYSRYVVDLNRGADDVALYPGRPSTGLVPHLTFSGQPIYKDGLAPDHQEVLERTNLFWTPYHQKIEQELARLKDKWGWAILWDGHSIASTIPRLFEGILPDLNFGTNAGAACAPVLAQALVVQASVFPHYTHVLDGRFKGGYTTRHYGKPEENIHAVQLELAQTTYLESEVSPWPLSGKKVEQLKYVLKQFLRCALAYRP</sequence>
<evidence type="ECO:0000313" key="3">
    <source>
        <dbReference type="Proteomes" id="UP000032671"/>
    </source>
</evidence>
<dbReference type="InterPro" id="IPR010247">
    <property type="entry name" value="HutG_amidohyd"/>
</dbReference>
<dbReference type="NCBIfam" id="TIGR02017">
    <property type="entry name" value="hutG_amidohyd"/>
    <property type="match status" value="1"/>
</dbReference>
<dbReference type="EMBL" id="BJVU01000022">
    <property type="protein sequence ID" value="GEL60087.1"/>
    <property type="molecule type" value="Genomic_DNA"/>
</dbReference>
<dbReference type="Proteomes" id="UP000321891">
    <property type="component" value="Unassembled WGS sequence"/>
</dbReference>
<organism evidence="1 3">
    <name type="scientific">Acetobacter cibinongensis</name>
    <dbReference type="NCBI Taxonomy" id="146475"/>
    <lineage>
        <taxon>Bacteria</taxon>
        <taxon>Pseudomonadati</taxon>
        <taxon>Pseudomonadota</taxon>
        <taxon>Alphaproteobacteria</taxon>
        <taxon>Acetobacterales</taxon>
        <taxon>Acetobacteraceae</taxon>
        <taxon>Acetobacter</taxon>
    </lineage>
</organism>
<keyword evidence="4" id="KW-1185">Reference proteome</keyword>
<dbReference type="EMBL" id="BAMV01000015">
    <property type="protein sequence ID" value="GAN60641.1"/>
    <property type="molecule type" value="Genomic_DNA"/>
</dbReference>
<evidence type="ECO:0000313" key="2">
    <source>
        <dbReference type="EMBL" id="GEL60087.1"/>
    </source>
</evidence>
<protein>
    <submittedName>
        <fullName evidence="1">N-formylglutamate deformylase</fullName>
    </submittedName>
</protein>
<comment type="caution">
    <text evidence="1">The sequence shown here is derived from an EMBL/GenBank/DDBJ whole genome shotgun (WGS) entry which is preliminary data.</text>
</comment>
<dbReference type="AlphaFoldDB" id="A0A0D6N550"/>
<dbReference type="Gene3D" id="3.40.630.40">
    <property type="entry name" value="Zn-dependent exopeptidases"/>
    <property type="match status" value="1"/>
</dbReference>
<reference evidence="1 3" key="1">
    <citation type="submission" date="2012-11" db="EMBL/GenBank/DDBJ databases">
        <title>Whole genome sequence of Acetobacter cibinongensis 4H-1.</title>
        <authorList>
            <person name="Azuma Y."/>
            <person name="Higashiura N."/>
            <person name="Hirakawa H."/>
            <person name="Matsushita K."/>
        </authorList>
    </citation>
    <scope>NUCLEOTIDE SEQUENCE [LARGE SCALE GENOMIC DNA]</scope>
    <source>
        <strain evidence="1 3">4H-1</strain>
    </source>
</reference>
<dbReference type="SUPFAM" id="SSF53187">
    <property type="entry name" value="Zn-dependent exopeptidases"/>
    <property type="match status" value="1"/>
</dbReference>
<evidence type="ECO:0000313" key="1">
    <source>
        <dbReference type="EMBL" id="GAN60641.1"/>
    </source>
</evidence>
<dbReference type="STRING" id="1231339.Abci_015_004"/>
<name>A0A0D6N550_9PROT</name>
<proteinExistence type="predicted"/>
<evidence type="ECO:0000313" key="4">
    <source>
        <dbReference type="Proteomes" id="UP000321891"/>
    </source>
</evidence>
<reference evidence="2 4" key="2">
    <citation type="submission" date="2019-07" db="EMBL/GenBank/DDBJ databases">
        <title>Whole genome shotgun sequence of Acetobacter cibinongensis NBRC 16605.</title>
        <authorList>
            <person name="Hosoyama A."/>
            <person name="Uohara A."/>
            <person name="Ohji S."/>
            <person name="Ichikawa N."/>
        </authorList>
    </citation>
    <scope>NUCLEOTIDE SEQUENCE [LARGE SCALE GENOMIC DNA]</scope>
    <source>
        <strain evidence="2 4">NBRC 16605</strain>
    </source>
</reference>
<gene>
    <name evidence="2" type="primary">hutG</name>
    <name evidence="1" type="ORF">Abci_015_004</name>
    <name evidence="2" type="ORF">ACI01nite_26890</name>
</gene>
<dbReference type="Pfam" id="PF05013">
    <property type="entry name" value="FGase"/>
    <property type="match status" value="1"/>
</dbReference>
<accession>A0A0D6N550</accession>
<dbReference type="InterPro" id="IPR007709">
    <property type="entry name" value="N-FG_amidohydro"/>
</dbReference>
<accession>A0A6N3SU07</accession>
<dbReference type="Proteomes" id="UP000032671">
    <property type="component" value="Unassembled WGS sequence"/>
</dbReference>